<feature type="compositionally biased region" description="Acidic residues" evidence="1">
    <location>
        <begin position="25"/>
        <end position="35"/>
    </location>
</feature>
<reference evidence="2 3" key="1">
    <citation type="journal article" date="2019" name="Int. J. Syst. Evol. Microbiol.">
        <title>The Global Catalogue of Microorganisms (GCM) 10K type strain sequencing project: providing services to taxonomists for standard genome sequencing and annotation.</title>
        <authorList>
            <consortium name="The Broad Institute Genomics Platform"/>
            <consortium name="The Broad Institute Genome Sequencing Center for Infectious Disease"/>
            <person name="Wu L."/>
            <person name="Ma J."/>
        </authorList>
    </citation>
    <scope>NUCLEOTIDE SEQUENCE [LARGE SCALE GENOMIC DNA]</scope>
    <source>
        <strain evidence="2 3">JCM 14303</strain>
    </source>
</reference>
<feature type="region of interest" description="Disordered" evidence="1">
    <location>
        <begin position="1"/>
        <end position="233"/>
    </location>
</feature>
<feature type="compositionally biased region" description="Pro residues" evidence="1">
    <location>
        <begin position="120"/>
        <end position="130"/>
    </location>
</feature>
<feature type="compositionally biased region" description="Basic and acidic residues" evidence="1">
    <location>
        <begin position="223"/>
        <end position="233"/>
    </location>
</feature>
<evidence type="ECO:0000313" key="3">
    <source>
        <dbReference type="Proteomes" id="UP001500363"/>
    </source>
</evidence>
<feature type="compositionally biased region" description="Basic and acidic residues" evidence="1">
    <location>
        <begin position="44"/>
        <end position="54"/>
    </location>
</feature>
<accession>A0ABN2C4X6</accession>
<feature type="compositionally biased region" description="Pro residues" evidence="1">
    <location>
        <begin position="88"/>
        <end position="101"/>
    </location>
</feature>
<name>A0ABN2C4X6_9ACTN</name>
<comment type="caution">
    <text evidence="2">The sequence shown here is derived from an EMBL/GenBank/DDBJ whole genome shotgun (WGS) entry which is preliminary data.</text>
</comment>
<dbReference type="EMBL" id="BAAANC010000003">
    <property type="protein sequence ID" value="GAA1552493.1"/>
    <property type="molecule type" value="Genomic_DNA"/>
</dbReference>
<organism evidence="2 3">
    <name type="scientific">Kribbella lupini</name>
    <dbReference type="NCBI Taxonomy" id="291602"/>
    <lineage>
        <taxon>Bacteria</taxon>
        <taxon>Bacillati</taxon>
        <taxon>Actinomycetota</taxon>
        <taxon>Actinomycetes</taxon>
        <taxon>Propionibacteriales</taxon>
        <taxon>Kribbellaceae</taxon>
        <taxon>Kribbella</taxon>
    </lineage>
</organism>
<feature type="compositionally biased region" description="Basic and acidic residues" evidence="1">
    <location>
        <begin position="202"/>
        <end position="214"/>
    </location>
</feature>
<dbReference type="PRINTS" id="PR01217">
    <property type="entry name" value="PRICHEXTENSN"/>
</dbReference>
<protein>
    <submittedName>
        <fullName evidence="2">Uncharacterized protein</fullName>
    </submittedName>
</protein>
<dbReference type="Proteomes" id="UP001500363">
    <property type="component" value="Unassembled WGS sequence"/>
</dbReference>
<evidence type="ECO:0000313" key="2">
    <source>
        <dbReference type="EMBL" id="GAA1552493.1"/>
    </source>
</evidence>
<feature type="compositionally biased region" description="Pro residues" evidence="1">
    <location>
        <begin position="171"/>
        <end position="183"/>
    </location>
</feature>
<proteinExistence type="predicted"/>
<sequence>MPPAFDPDVEPGFAPEPSERPVPDYDTEPEPEDTEQTFAASLESAREEAERLAEAEFQAELEAEEAERRAEAELMAELEAEEAAKSQPAPPPAYSPRPTPPAVEGFQQVSADGTPVAEPARPPVPRPAPPAVEGFQQVSADGTPVQPRPTPPAVPGFQQVSADGTPLARPAQPPAPRPAPPAVPGFQQVAADGSPVSAQERAPVEHTAYEEARGDVSPAPVERSYEANDDGVHPLVEETMARLDDLRELPVSEHAEVFAELHERLQAALVEADAEPGDRG</sequence>
<evidence type="ECO:0000256" key="1">
    <source>
        <dbReference type="SAM" id="MobiDB-lite"/>
    </source>
</evidence>
<keyword evidence="3" id="KW-1185">Reference proteome</keyword>
<gene>
    <name evidence="2" type="ORF">GCM10009741_66320</name>
</gene>